<proteinExistence type="inferred from homology"/>
<evidence type="ECO:0000256" key="1">
    <source>
        <dbReference type="ARBA" id="ARBA00001946"/>
    </source>
</evidence>
<dbReference type="PANTHER" id="PTHR30001:SF0">
    <property type="entry name" value="RIBONUCLEASE G"/>
    <property type="match status" value="1"/>
</dbReference>
<dbReference type="InterPro" id="IPR019307">
    <property type="entry name" value="RNA-bd_AU-1/RNase_E/G"/>
</dbReference>
<protein>
    <submittedName>
        <fullName evidence="9">Ribonuclease E</fullName>
    </submittedName>
</protein>
<feature type="domain" description="S1 motif" evidence="8">
    <location>
        <begin position="33"/>
        <end position="116"/>
    </location>
</feature>
<reference evidence="9" key="1">
    <citation type="journal article" date="2016" name="BMC Biol.">
        <title>Parallel evolution of highly conserved plastid genome architecture in red seaweeds and seed plants.</title>
        <authorList>
            <person name="Lee J."/>
            <person name="Cho C.H."/>
            <person name="Park S.I."/>
            <person name="Choi J.W."/>
            <person name="Song H.S."/>
            <person name="West J.A."/>
            <person name="Bhattacharya D."/>
            <person name="Yoon H.S."/>
        </authorList>
    </citation>
    <scope>NUCLEOTIDE SEQUENCE</scope>
</reference>
<evidence type="ECO:0000259" key="8">
    <source>
        <dbReference type="SMART" id="SM00316"/>
    </source>
</evidence>
<dbReference type="GO" id="GO:0006364">
    <property type="term" value="P:rRNA processing"/>
    <property type="evidence" value="ECO:0007669"/>
    <property type="project" value="TreeGrafter"/>
</dbReference>
<dbReference type="InterPro" id="IPR003029">
    <property type="entry name" value="S1_domain"/>
</dbReference>
<dbReference type="GeneID" id="29073912"/>
<gene>
    <name evidence="9" type="primary">rne</name>
    <name evidence="9" type="ORF">Eryt_072</name>
</gene>
<keyword evidence="9" id="KW-0934">Plastid</keyword>
<dbReference type="CDD" id="cd04453">
    <property type="entry name" value="S1_RNase_E"/>
    <property type="match status" value="1"/>
</dbReference>
<dbReference type="NCBIfam" id="TIGR00757">
    <property type="entry name" value="RNaseEG"/>
    <property type="match status" value="1"/>
</dbReference>
<dbReference type="EMBL" id="KX284721">
    <property type="protein sequence ID" value="AOM66738.1"/>
    <property type="molecule type" value="Genomic_DNA"/>
</dbReference>
<dbReference type="InterPro" id="IPR004659">
    <property type="entry name" value="RNase_E/G"/>
</dbReference>
<evidence type="ECO:0000256" key="3">
    <source>
        <dbReference type="ARBA" id="ARBA00022723"/>
    </source>
</evidence>
<dbReference type="GO" id="GO:0004540">
    <property type="term" value="F:RNA nuclease activity"/>
    <property type="evidence" value="ECO:0007669"/>
    <property type="project" value="InterPro"/>
</dbReference>
<dbReference type="RefSeq" id="YP_009297395.1">
    <property type="nucleotide sequence ID" value="NC_031176.2"/>
</dbReference>
<dbReference type="GO" id="GO:0005737">
    <property type="term" value="C:cytoplasm"/>
    <property type="evidence" value="ECO:0007669"/>
    <property type="project" value="TreeGrafter"/>
</dbReference>
<dbReference type="SMART" id="SM00316">
    <property type="entry name" value="S1"/>
    <property type="match status" value="1"/>
</dbReference>
<reference evidence="9" key="2">
    <citation type="submission" date="2017-07" db="EMBL/GenBank/DDBJ databases">
        <authorList>
            <person name="Sun Z.S."/>
            <person name="Albrecht U."/>
            <person name="Echele G."/>
            <person name="Lee C.C."/>
        </authorList>
    </citation>
    <scope>NUCLEOTIDE SEQUENCE</scope>
</reference>
<dbReference type="SUPFAM" id="SSF50249">
    <property type="entry name" value="Nucleic acid-binding proteins"/>
    <property type="match status" value="1"/>
</dbReference>
<sequence length="476" mass="53631">MQQKIIISEFYNIAAIVDETKVQDLIFAQKCYQINNIYIGIVSKVFPSINAAFINIDHNYKSGFIHASDLHFVSKKRYYDSLYKTSISDTLIVGQKLVVQIFKEASAHKGPRLTTNVTLIGRYLVLIPFSKSISISRTVENSDERNYLKALAVLIRPSTMGLLLKSSIIGVSEDAIIQELTDLKKQWSFIQKIACTALAPKLIYSDHSLVYKVLRDFYNLNTASIFVDTASVASSIQRYLSNWSSSSFSKSCFLSVYNDVDSVFDNNGVTSVFHKAIFNKVELPLGAYIFIDTVEALTIIDVNSGGFNKSLTFKESILEINIEAAKEIAYQLKIRNIAGLILIDFIDMHSVNDQIQLLKHFQRYLETDSASPQIVQLSELGLVELTRRRSAKSFQEVFSTLPYVSIKENPQNIRFSRIFQSQSNRYLGVSNCNSSLLNLNLCIANTITYKSKISGCRVEKILHPNSSLLASARTIY</sequence>
<keyword evidence="5" id="KW-0460">Magnesium</keyword>
<name>A0A1C9CEA9_9RHOD</name>
<evidence type="ECO:0000256" key="6">
    <source>
        <dbReference type="ARBA" id="ARBA00022884"/>
    </source>
</evidence>
<evidence type="ECO:0000256" key="2">
    <source>
        <dbReference type="ARBA" id="ARBA00005522"/>
    </source>
</evidence>
<keyword evidence="3" id="KW-0479">Metal-binding</keyword>
<comment type="similarity">
    <text evidence="2">Belongs to the RNase E/G family.</text>
</comment>
<dbReference type="AlphaFoldDB" id="A0A1C9CEA9"/>
<dbReference type="InterPro" id="IPR012340">
    <property type="entry name" value="NA-bd_OB-fold"/>
</dbReference>
<geneLocation type="plastid" evidence="9"/>
<comment type="function">
    <text evidence="7">Involved in intercistronic processing of primary transcripts from chloroplast operons. The endonucleolytic activity of the enzyme depends on the number of phosphates at the 5' end, is inhibited by structured RNA, and preferentially cleaves A/U-rich sequences.</text>
</comment>
<evidence type="ECO:0000256" key="5">
    <source>
        <dbReference type="ARBA" id="ARBA00022842"/>
    </source>
</evidence>
<dbReference type="Gene3D" id="2.40.50.140">
    <property type="entry name" value="Nucleic acid-binding proteins"/>
    <property type="match status" value="1"/>
</dbReference>
<accession>A0A1C9CEA9</accession>
<organism evidence="9">
    <name type="scientific">Erythrotrichia carnea</name>
    <dbReference type="NCBI Taxonomy" id="35151"/>
    <lineage>
        <taxon>Eukaryota</taxon>
        <taxon>Rhodophyta</taxon>
        <taxon>Compsopogonophyceae</taxon>
        <taxon>Erythropeltidales</taxon>
        <taxon>Erythrotrichiaceae</taxon>
        <taxon>Erythrotrichia</taxon>
    </lineage>
</organism>
<dbReference type="GO" id="GO:0003723">
    <property type="term" value="F:RNA binding"/>
    <property type="evidence" value="ECO:0007669"/>
    <property type="project" value="UniProtKB-KW"/>
</dbReference>
<evidence type="ECO:0000256" key="7">
    <source>
        <dbReference type="ARBA" id="ARBA00023436"/>
    </source>
</evidence>
<comment type="cofactor">
    <cofactor evidence="1">
        <name>Mg(2+)</name>
        <dbReference type="ChEBI" id="CHEBI:18420"/>
    </cofactor>
</comment>
<keyword evidence="6" id="KW-0694">RNA-binding</keyword>
<dbReference type="GO" id="GO:0016787">
    <property type="term" value="F:hydrolase activity"/>
    <property type="evidence" value="ECO:0007669"/>
    <property type="project" value="UniProtKB-KW"/>
</dbReference>
<dbReference type="Pfam" id="PF10150">
    <property type="entry name" value="RNase_E_G"/>
    <property type="match status" value="1"/>
</dbReference>
<dbReference type="PANTHER" id="PTHR30001">
    <property type="entry name" value="RIBONUCLEASE"/>
    <property type="match status" value="1"/>
</dbReference>
<evidence type="ECO:0000313" key="9">
    <source>
        <dbReference type="EMBL" id="AOM66738.1"/>
    </source>
</evidence>
<dbReference type="GO" id="GO:0046872">
    <property type="term" value="F:metal ion binding"/>
    <property type="evidence" value="ECO:0007669"/>
    <property type="project" value="UniProtKB-KW"/>
</dbReference>
<evidence type="ECO:0000256" key="4">
    <source>
        <dbReference type="ARBA" id="ARBA00022801"/>
    </source>
</evidence>
<keyword evidence="4" id="KW-0378">Hydrolase</keyword>